<sequence>MAAVINARPGSSAQSSMGSGKPVLLHKIEGQVSRINAVYLLAAEEGLITASDDRSVRVYLKRENGQFWPSIHHFLPFAPSAMYFDEKNLR</sequence>
<proteinExistence type="predicted"/>
<evidence type="ECO:0000313" key="2">
    <source>
        <dbReference type="Proteomes" id="UP000271098"/>
    </source>
</evidence>
<dbReference type="InterPro" id="IPR042234">
    <property type="entry name" value="WDFY1/WDFY2"/>
</dbReference>
<name>A0A183DVX3_9BILA</name>
<dbReference type="OrthoDB" id="5788803at2759"/>
<protein>
    <submittedName>
        <fullName evidence="3">WD_REPEATS_REGION domain-containing protein</fullName>
    </submittedName>
</protein>
<evidence type="ECO:0000313" key="3">
    <source>
        <dbReference type="WBParaSite" id="GPUH_0001287801-mRNA-1"/>
    </source>
</evidence>
<dbReference type="Proteomes" id="UP000271098">
    <property type="component" value="Unassembled WGS sequence"/>
</dbReference>
<dbReference type="PANTHER" id="PTHR46189">
    <property type="entry name" value="LD41958P"/>
    <property type="match status" value="1"/>
</dbReference>
<dbReference type="WBParaSite" id="GPUH_0001287801-mRNA-1">
    <property type="protein sequence ID" value="GPUH_0001287801-mRNA-1"/>
    <property type="gene ID" value="GPUH_0001287801"/>
</dbReference>
<accession>A0A183DVX3</accession>
<organism evidence="3">
    <name type="scientific">Gongylonema pulchrum</name>
    <dbReference type="NCBI Taxonomy" id="637853"/>
    <lineage>
        <taxon>Eukaryota</taxon>
        <taxon>Metazoa</taxon>
        <taxon>Ecdysozoa</taxon>
        <taxon>Nematoda</taxon>
        <taxon>Chromadorea</taxon>
        <taxon>Rhabditida</taxon>
        <taxon>Spirurina</taxon>
        <taxon>Spiruromorpha</taxon>
        <taxon>Spiruroidea</taxon>
        <taxon>Gongylonematidae</taxon>
        <taxon>Gongylonema</taxon>
    </lineage>
</organism>
<reference evidence="3" key="1">
    <citation type="submission" date="2016-06" db="UniProtKB">
        <authorList>
            <consortium name="WormBaseParasite"/>
        </authorList>
    </citation>
    <scope>IDENTIFICATION</scope>
</reference>
<reference evidence="1 2" key="2">
    <citation type="submission" date="2018-11" db="EMBL/GenBank/DDBJ databases">
        <authorList>
            <consortium name="Pathogen Informatics"/>
        </authorList>
    </citation>
    <scope>NUCLEOTIDE SEQUENCE [LARGE SCALE GENOMIC DNA]</scope>
</reference>
<dbReference type="AlphaFoldDB" id="A0A183DVX3"/>
<keyword evidence="2" id="KW-1185">Reference proteome</keyword>
<dbReference type="GO" id="GO:0005769">
    <property type="term" value="C:early endosome"/>
    <property type="evidence" value="ECO:0007669"/>
    <property type="project" value="TreeGrafter"/>
</dbReference>
<dbReference type="EMBL" id="UYRT01079671">
    <property type="protein sequence ID" value="VDN21177.1"/>
    <property type="molecule type" value="Genomic_DNA"/>
</dbReference>
<gene>
    <name evidence="1" type="ORF">GPUH_LOCUS12864</name>
</gene>
<evidence type="ECO:0000313" key="1">
    <source>
        <dbReference type="EMBL" id="VDN21177.1"/>
    </source>
</evidence>
<dbReference type="PANTHER" id="PTHR46189:SF1">
    <property type="entry name" value="LD41958P"/>
    <property type="match status" value="1"/>
</dbReference>